<dbReference type="VEuPathDB" id="FungiDB:HpaG808433"/>
<accession>M4BPU4</accession>
<name>M4BPU4_HYAAE</name>
<evidence type="ECO:0000313" key="1">
    <source>
        <dbReference type="EnsemblProtists" id="HpaP808433"/>
    </source>
</evidence>
<reference evidence="1" key="2">
    <citation type="submission" date="2015-06" db="UniProtKB">
        <authorList>
            <consortium name="EnsemblProtists"/>
        </authorList>
    </citation>
    <scope>IDENTIFICATION</scope>
    <source>
        <strain evidence="1">Emoy2</strain>
    </source>
</reference>
<sequence>MYGNTYVCTTQRKEKQAKEATNVTCIGGLSPGWSAYSVKKSCPILGHPFADRDYFFSRKARRPPREDTES</sequence>
<protein>
    <submittedName>
        <fullName evidence="1">Uncharacterized protein</fullName>
    </submittedName>
</protein>
<evidence type="ECO:0000313" key="2">
    <source>
        <dbReference type="Proteomes" id="UP000011713"/>
    </source>
</evidence>
<organism evidence="1 2">
    <name type="scientific">Hyaloperonospora arabidopsidis (strain Emoy2)</name>
    <name type="common">Downy mildew agent</name>
    <name type="synonym">Peronospora arabidopsidis</name>
    <dbReference type="NCBI Taxonomy" id="559515"/>
    <lineage>
        <taxon>Eukaryota</taxon>
        <taxon>Sar</taxon>
        <taxon>Stramenopiles</taxon>
        <taxon>Oomycota</taxon>
        <taxon>Peronosporomycetes</taxon>
        <taxon>Peronosporales</taxon>
        <taxon>Peronosporaceae</taxon>
        <taxon>Hyaloperonospora</taxon>
    </lineage>
</organism>
<dbReference type="AlphaFoldDB" id="M4BPU4"/>
<dbReference type="HOGENOM" id="CLU_2763294_0_0_1"/>
<keyword evidence="2" id="KW-1185">Reference proteome</keyword>
<reference evidence="2" key="1">
    <citation type="journal article" date="2010" name="Science">
        <title>Signatures of adaptation to obligate biotrophy in the Hyaloperonospora arabidopsidis genome.</title>
        <authorList>
            <person name="Baxter L."/>
            <person name="Tripathy S."/>
            <person name="Ishaque N."/>
            <person name="Boot N."/>
            <person name="Cabral A."/>
            <person name="Kemen E."/>
            <person name="Thines M."/>
            <person name="Ah-Fong A."/>
            <person name="Anderson R."/>
            <person name="Badejoko W."/>
            <person name="Bittner-Eddy P."/>
            <person name="Boore J.L."/>
            <person name="Chibucos M.C."/>
            <person name="Coates M."/>
            <person name="Dehal P."/>
            <person name="Delehaunty K."/>
            <person name="Dong S."/>
            <person name="Downton P."/>
            <person name="Dumas B."/>
            <person name="Fabro G."/>
            <person name="Fronick C."/>
            <person name="Fuerstenberg S.I."/>
            <person name="Fulton L."/>
            <person name="Gaulin E."/>
            <person name="Govers F."/>
            <person name="Hughes L."/>
            <person name="Humphray S."/>
            <person name="Jiang R.H."/>
            <person name="Judelson H."/>
            <person name="Kamoun S."/>
            <person name="Kyung K."/>
            <person name="Meijer H."/>
            <person name="Minx P."/>
            <person name="Morris P."/>
            <person name="Nelson J."/>
            <person name="Phuntumart V."/>
            <person name="Qutob D."/>
            <person name="Rehmany A."/>
            <person name="Rougon-Cardoso A."/>
            <person name="Ryden P."/>
            <person name="Torto-Alalibo T."/>
            <person name="Studholme D."/>
            <person name="Wang Y."/>
            <person name="Win J."/>
            <person name="Wood J."/>
            <person name="Clifton S.W."/>
            <person name="Rogers J."/>
            <person name="Van den Ackerveken G."/>
            <person name="Jones J.D."/>
            <person name="McDowell J.M."/>
            <person name="Beynon J."/>
            <person name="Tyler B.M."/>
        </authorList>
    </citation>
    <scope>NUCLEOTIDE SEQUENCE [LARGE SCALE GENOMIC DNA]</scope>
    <source>
        <strain evidence="2">Emoy2</strain>
    </source>
</reference>
<dbReference type="EMBL" id="JH598525">
    <property type="status" value="NOT_ANNOTATED_CDS"/>
    <property type="molecule type" value="Genomic_DNA"/>
</dbReference>
<dbReference type="InParanoid" id="M4BPU4"/>
<proteinExistence type="predicted"/>
<dbReference type="Proteomes" id="UP000011713">
    <property type="component" value="Unassembled WGS sequence"/>
</dbReference>
<dbReference type="EnsemblProtists" id="HpaT808433">
    <property type="protein sequence ID" value="HpaP808433"/>
    <property type="gene ID" value="HpaG808433"/>
</dbReference>